<accession>A0A1B6EGH3</accession>
<feature type="region of interest" description="Disordered" evidence="1">
    <location>
        <begin position="72"/>
        <end position="97"/>
    </location>
</feature>
<evidence type="ECO:0000256" key="1">
    <source>
        <dbReference type="SAM" id="MobiDB-lite"/>
    </source>
</evidence>
<dbReference type="EMBL" id="GEDC01030359">
    <property type="protein sequence ID" value="JAS06939.1"/>
    <property type="molecule type" value="Transcribed_RNA"/>
</dbReference>
<sequence length="197" mass="22287">MSNNKTVTFGEVVNFSPLTKTNSNKIESDSKAVSVKNRFNCGSLRNSLKLVSSNGSNLIAIRLVRSKLRKREDNVHSTTNAPTAVTTTTPYNNNNTPSEVVTTTTTLSTTDNHSPPFLWVYHHQNGNSTTASSQYTLYNTDEDILVRNVVCEEPRDCKGFRKNLSGKWRRLVKKKPQQDVYSIPVELREQLKQIYVY</sequence>
<name>A0A1B6EGH3_9HEMI</name>
<reference evidence="3" key="1">
    <citation type="submission" date="2015-12" db="EMBL/GenBank/DDBJ databases">
        <title>De novo transcriptome assembly of four potential Pierce s Disease insect vectors from Arizona vineyards.</title>
        <authorList>
            <person name="Tassone E.E."/>
        </authorList>
    </citation>
    <scope>NUCLEOTIDE SEQUENCE</scope>
</reference>
<evidence type="ECO:0000313" key="3">
    <source>
        <dbReference type="EMBL" id="JAS36974.1"/>
    </source>
</evidence>
<feature type="compositionally biased region" description="Low complexity" evidence="1">
    <location>
        <begin position="78"/>
        <end position="97"/>
    </location>
</feature>
<organism evidence="3">
    <name type="scientific">Clastoptera arizonana</name>
    <name type="common">Arizona spittle bug</name>
    <dbReference type="NCBI Taxonomy" id="38151"/>
    <lineage>
        <taxon>Eukaryota</taxon>
        <taxon>Metazoa</taxon>
        <taxon>Ecdysozoa</taxon>
        <taxon>Arthropoda</taxon>
        <taxon>Hexapoda</taxon>
        <taxon>Insecta</taxon>
        <taxon>Pterygota</taxon>
        <taxon>Neoptera</taxon>
        <taxon>Paraneoptera</taxon>
        <taxon>Hemiptera</taxon>
        <taxon>Auchenorrhyncha</taxon>
        <taxon>Cercopoidea</taxon>
        <taxon>Clastopteridae</taxon>
        <taxon>Clastoptera</taxon>
    </lineage>
</organism>
<proteinExistence type="predicted"/>
<protein>
    <submittedName>
        <fullName evidence="3">Uncharacterized protein</fullName>
    </submittedName>
</protein>
<evidence type="ECO:0000313" key="2">
    <source>
        <dbReference type="EMBL" id="JAS06939.1"/>
    </source>
</evidence>
<dbReference type="AlphaFoldDB" id="A0A1B6EGH3"/>
<gene>
    <name evidence="3" type="ORF">g.21101</name>
    <name evidence="2" type="ORF">g.21106</name>
</gene>
<dbReference type="EMBL" id="GEDC01000324">
    <property type="protein sequence ID" value="JAS36974.1"/>
    <property type="molecule type" value="Transcribed_RNA"/>
</dbReference>